<evidence type="ECO:0000313" key="2">
    <source>
        <dbReference type="Proteomes" id="UP001163835"/>
    </source>
</evidence>
<sequence length="291" mass="32795">MDLTDPVHPDCAPSMSYQIPVSAPLRQIQYLPAYMHVPARDRTSTGQGPGHLMNFSSPPIPSQIHNSSTVPLLQSFSSLHMIPQSASETWHHRVSTNHYTTSCPLPPAPTNSINNFMNNTYTPIVSPPIPLFNYLQSPVLVPPALTCTPSRMGSPHLIDHVPSRIVHQPRPHQIVDLDRISLVSINFHNDLHSAPAIMADFPRDNYRMTQSRPPTIRPVLQWFPGPMHPPTEQQYPLYYANPPYSFPYTLPPESSHSDTPCFEIEYSSIHSTFLATIKDLDSLKDRKSWVK</sequence>
<evidence type="ECO:0000313" key="1">
    <source>
        <dbReference type="EMBL" id="KAJ3803814.1"/>
    </source>
</evidence>
<comment type="caution">
    <text evidence="1">The sequence shown here is derived from an EMBL/GenBank/DDBJ whole genome shotgun (WGS) entry which is preliminary data.</text>
</comment>
<organism evidence="1 2">
    <name type="scientific">Lentinula aff. lateritia</name>
    <dbReference type="NCBI Taxonomy" id="2804960"/>
    <lineage>
        <taxon>Eukaryota</taxon>
        <taxon>Fungi</taxon>
        <taxon>Dikarya</taxon>
        <taxon>Basidiomycota</taxon>
        <taxon>Agaricomycotina</taxon>
        <taxon>Agaricomycetes</taxon>
        <taxon>Agaricomycetidae</taxon>
        <taxon>Agaricales</taxon>
        <taxon>Marasmiineae</taxon>
        <taxon>Omphalotaceae</taxon>
        <taxon>Lentinula</taxon>
    </lineage>
</organism>
<name>A0ACC1TGD5_9AGAR</name>
<proteinExistence type="predicted"/>
<protein>
    <submittedName>
        <fullName evidence="1">Uncharacterized protein</fullName>
    </submittedName>
</protein>
<gene>
    <name evidence="1" type="ORF">F5876DRAFT_84361</name>
</gene>
<accession>A0ACC1TGD5</accession>
<dbReference type="Proteomes" id="UP001163835">
    <property type="component" value="Unassembled WGS sequence"/>
</dbReference>
<keyword evidence="2" id="KW-1185">Reference proteome</keyword>
<dbReference type="EMBL" id="MU796716">
    <property type="protein sequence ID" value="KAJ3803814.1"/>
    <property type="molecule type" value="Genomic_DNA"/>
</dbReference>
<reference evidence="1" key="1">
    <citation type="submission" date="2022-09" db="EMBL/GenBank/DDBJ databases">
        <title>A Global Phylogenomic Analysis of the Shiitake Genus Lentinula.</title>
        <authorList>
            <consortium name="DOE Joint Genome Institute"/>
            <person name="Sierra-Patev S."/>
            <person name="Min B."/>
            <person name="Naranjo-Ortiz M."/>
            <person name="Looney B."/>
            <person name="Konkel Z."/>
            <person name="Slot J.C."/>
            <person name="Sakamoto Y."/>
            <person name="Steenwyk J.L."/>
            <person name="Rokas A."/>
            <person name="Carro J."/>
            <person name="Camarero S."/>
            <person name="Ferreira P."/>
            <person name="Molpeceres G."/>
            <person name="Ruiz-Duenas F.J."/>
            <person name="Serrano A."/>
            <person name="Henrissat B."/>
            <person name="Drula E."/>
            <person name="Hughes K.W."/>
            <person name="Mata J.L."/>
            <person name="Ishikawa N.K."/>
            <person name="Vargas-Isla R."/>
            <person name="Ushijima S."/>
            <person name="Smith C.A."/>
            <person name="Ahrendt S."/>
            <person name="Andreopoulos W."/>
            <person name="He G."/>
            <person name="Labutti K."/>
            <person name="Lipzen A."/>
            <person name="Ng V."/>
            <person name="Riley R."/>
            <person name="Sandor L."/>
            <person name="Barry K."/>
            <person name="Martinez A.T."/>
            <person name="Xiao Y."/>
            <person name="Gibbons J.G."/>
            <person name="Terashima K."/>
            <person name="Grigoriev I.V."/>
            <person name="Hibbett D.S."/>
        </authorList>
    </citation>
    <scope>NUCLEOTIDE SEQUENCE</scope>
    <source>
        <strain evidence="1">TMI1499</strain>
    </source>
</reference>